<organism evidence="5 6">
    <name type="scientific">Halopelagius longus</name>
    <dbReference type="NCBI Taxonomy" id="1236180"/>
    <lineage>
        <taxon>Archaea</taxon>
        <taxon>Methanobacteriati</taxon>
        <taxon>Methanobacteriota</taxon>
        <taxon>Stenosarchaea group</taxon>
        <taxon>Halobacteria</taxon>
        <taxon>Halobacteriales</taxon>
        <taxon>Haloferacaceae</taxon>
    </lineage>
</organism>
<evidence type="ECO:0000256" key="1">
    <source>
        <dbReference type="PROSITE-ProRule" id="PRU00520"/>
    </source>
</evidence>
<keyword evidence="7" id="KW-1185">Reference proteome</keyword>
<dbReference type="AlphaFoldDB" id="A0A1H1DRD7"/>
<comment type="similarity">
    <text evidence="2">Belongs to the acylphosphatase family.</text>
</comment>
<dbReference type="Pfam" id="PF00708">
    <property type="entry name" value="Acylphosphatase"/>
    <property type="match status" value="1"/>
</dbReference>
<evidence type="ECO:0000313" key="4">
    <source>
        <dbReference type="EMBL" id="RDI71431.1"/>
    </source>
</evidence>
<dbReference type="PROSITE" id="PS51160">
    <property type="entry name" value="ACYLPHOSPHATASE_3"/>
    <property type="match status" value="1"/>
</dbReference>
<dbReference type="PANTHER" id="PTHR47268">
    <property type="entry name" value="ACYLPHOSPHATASE"/>
    <property type="match status" value="1"/>
</dbReference>
<dbReference type="GO" id="GO:0003998">
    <property type="term" value="F:acylphosphatase activity"/>
    <property type="evidence" value="ECO:0007669"/>
    <property type="project" value="UniProtKB-EC"/>
</dbReference>
<dbReference type="EC" id="3.6.1.7" evidence="1"/>
<dbReference type="PROSITE" id="PS00151">
    <property type="entry name" value="ACYLPHOSPHATASE_2"/>
    <property type="match status" value="1"/>
</dbReference>
<protein>
    <recommendedName>
        <fullName evidence="1">acylphosphatase</fullName>
        <ecNumber evidence="1">3.6.1.7</ecNumber>
    </recommendedName>
</protein>
<dbReference type="InterPro" id="IPR017968">
    <property type="entry name" value="Acylphosphatase_CS"/>
</dbReference>
<name>A0A1H1DRD7_9EURY</name>
<dbReference type="EMBL" id="QQST01000001">
    <property type="protein sequence ID" value="RDI71431.1"/>
    <property type="molecule type" value="Genomic_DNA"/>
</dbReference>
<dbReference type="Gene3D" id="3.30.70.100">
    <property type="match status" value="1"/>
</dbReference>
<reference evidence="4 7" key="3">
    <citation type="submission" date="2018-07" db="EMBL/GenBank/DDBJ databases">
        <title>Genome sequence of extremly halophilic archaeon Halopelagius longus strain BC12-B1.</title>
        <authorList>
            <person name="Zhang X."/>
        </authorList>
    </citation>
    <scope>NUCLEOTIDE SEQUENCE [LARGE SCALE GENOMIC DNA]</scope>
    <source>
        <strain evidence="4 7">BC12-B1</strain>
    </source>
</reference>
<feature type="domain" description="Acylphosphatase-like" evidence="3">
    <location>
        <begin position="5"/>
        <end position="91"/>
    </location>
</feature>
<proteinExistence type="inferred from homology"/>
<dbReference type="PANTHER" id="PTHR47268:SF4">
    <property type="entry name" value="ACYLPHOSPHATASE"/>
    <property type="match status" value="1"/>
</dbReference>
<evidence type="ECO:0000313" key="7">
    <source>
        <dbReference type="Proteomes" id="UP000255421"/>
    </source>
</evidence>
<feature type="active site" evidence="1">
    <location>
        <position position="20"/>
    </location>
</feature>
<evidence type="ECO:0000259" key="3">
    <source>
        <dbReference type="PROSITE" id="PS51160"/>
    </source>
</evidence>
<dbReference type="InterPro" id="IPR036046">
    <property type="entry name" value="Acylphosphatase-like_dom_sf"/>
</dbReference>
<dbReference type="Proteomes" id="UP000199289">
    <property type="component" value="Unassembled WGS sequence"/>
</dbReference>
<dbReference type="RefSeq" id="WP_092537875.1">
    <property type="nucleotide sequence ID" value="NZ_FNKQ01000003.1"/>
</dbReference>
<reference evidence="5" key="1">
    <citation type="submission" date="2016-10" db="EMBL/GenBank/DDBJ databases">
        <authorList>
            <person name="de Groot N.N."/>
        </authorList>
    </citation>
    <scope>NUCLEOTIDE SEQUENCE [LARGE SCALE GENOMIC DNA]</scope>
    <source>
        <strain evidence="5">CGMCC 1.12397</strain>
    </source>
</reference>
<evidence type="ECO:0000256" key="2">
    <source>
        <dbReference type="RuleBase" id="RU004168"/>
    </source>
</evidence>
<reference evidence="6" key="2">
    <citation type="submission" date="2016-10" db="EMBL/GenBank/DDBJ databases">
        <authorList>
            <person name="Varghese N."/>
            <person name="Submissions S."/>
        </authorList>
    </citation>
    <scope>NUCLEOTIDE SEQUENCE [LARGE SCALE GENOMIC DNA]</scope>
    <source>
        <strain evidence="6">CGMCC 1.12397</strain>
    </source>
</reference>
<dbReference type="InterPro" id="IPR001792">
    <property type="entry name" value="Acylphosphatase-like_dom"/>
</dbReference>
<dbReference type="EMBL" id="FNKQ01000003">
    <property type="protein sequence ID" value="SDQ78829.1"/>
    <property type="molecule type" value="Genomic_DNA"/>
</dbReference>
<evidence type="ECO:0000313" key="6">
    <source>
        <dbReference type="Proteomes" id="UP000199289"/>
    </source>
</evidence>
<sequence>MTEARAHVFISGDVQEVHFRDNVHETARAHDVEGWVRNLDDGRVEALFEGSEEDVETMIEWCKRGPIKADVTDVEVEEGKPQGDLEDFEKH</sequence>
<dbReference type="NCBIfam" id="NF011016">
    <property type="entry name" value="PRK14444.1"/>
    <property type="match status" value="1"/>
</dbReference>
<evidence type="ECO:0000313" key="5">
    <source>
        <dbReference type="EMBL" id="SDQ78829.1"/>
    </source>
</evidence>
<dbReference type="SUPFAM" id="SSF54975">
    <property type="entry name" value="Acylphosphatase/BLUF domain-like"/>
    <property type="match status" value="1"/>
</dbReference>
<accession>A0A1H1DRD7</accession>
<dbReference type="Proteomes" id="UP000255421">
    <property type="component" value="Unassembled WGS sequence"/>
</dbReference>
<dbReference type="InterPro" id="IPR020456">
    <property type="entry name" value="Acylphosphatase"/>
</dbReference>
<dbReference type="OrthoDB" id="6643at2157"/>
<comment type="catalytic activity">
    <reaction evidence="1">
        <text>an acyl phosphate + H2O = a carboxylate + phosphate + H(+)</text>
        <dbReference type="Rhea" id="RHEA:14965"/>
        <dbReference type="ChEBI" id="CHEBI:15377"/>
        <dbReference type="ChEBI" id="CHEBI:15378"/>
        <dbReference type="ChEBI" id="CHEBI:29067"/>
        <dbReference type="ChEBI" id="CHEBI:43474"/>
        <dbReference type="ChEBI" id="CHEBI:59918"/>
        <dbReference type="EC" id="3.6.1.7"/>
    </reaction>
</comment>
<feature type="active site" evidence="1">
    <location>
        <position position="38"/>
    </location>
</feature>
<gene>
    <name evidence="4" type="ORF">DWB78_06680</name>
    <name evidence="5" type="ORF">SAMN05216278_2536</name>
</gene>
<keyword evidence="1" id="KW-0378">Hydrolase</keyword>